<protein>
    <submittedName>
        <fullName evidence="2">Uncharacterized protein</fullName>
    </submittedName>
</protein>
<dbReference type="AlphaFoldDB" id="A0A1M6I0G4"/>
<feature type="transmembrane region" description="Helical" evidence="1">
    <location>
        <begin position="48"/>
        <end position="70"/>
    </location>
</feature>
<sequence length="137" mass="16148">MKNNKLQITFKLLWLGITLFTIYMLGWLTFILFWLGNIFNEKYDFWNLLLPNILTIGILIIYTKEILFGYRPKSSNWNLKSLLVFSILIIILTIVQISQFEVLFDNPKSKSWQITLSLITILTAYVGILLNRTLRVK</sequence>
<dbReference type="Proteomes" id="UP000184432">
    <property type="component" value="Unassembled WGS sequence"/>
</dbReference>
<keyword evidence="1" id="KW-0472">Membrane</keyword>
<organism evidence="2 3">
    <name type="scientific">Aquimarina spongiae</name>
    <dbReference type="NCBI Taxonomy" id="570521"/>
    <lineage>
        <taxon>Bacteria</taxon>
        <taxon>Pseudomonadati</taxon>
        <taxon>Bacteroidota</taxon>
        <taxon>Flavobacteriia</taxon>
        <taxon>Flavobacteriales</taxon>
        <taxon>Flavobacteriaceae</taxon>
        <taxon>Aquimarina</taxon>
    </lineage>
</organism>
<feature type="transmembrane region" description="Helical" evidence="1">
    <location>
        <begin position="82"/>
        <end position="100"/>
    </location>
</feature>
<evidence type="ECO:0000313" key="3">
    <source>
        <dbReference type="Proteomes" id="UP000184432"/>
    </source>
</evidence>
<dbReference type="STRING" id="570521.SAMN04488508_10731"/>
<reference evidence="3" key="1">
    <citation type="submission" date="2016-11" db="EMBL/GenBank/DDBJ databases">
        <authorList>
            <person name="Varghese N."/>
            <person name="Submissions S."/>
        </authorList>
    </citation>
    <scope>NUCLEOTIDE SEQUENCE [LARGE SCALE GENOMIC DNA]</scope>
    <source>
        <strain evidence="3">DSM 22623</strain>
    </source>
</reference>
<gene>
    <name evidence="2" type="ORF">SAMN04488508_10731</name>
</gene>
<name>A0A1M6I0G4_9FLAO</name>
<accession>A0A1M6I0G4</accession>
<dbReference type="RefSeq" id="WP_139242025.1">
    <property type="nucleotide sequence ID" value="NZ_FQYP01000007.1"/>
</dbReference>
<proteinExistence type="predicted"/>
<feature type="transmembrane region" description="Helical" evidence="1">
    <location>
        <begin position="112"/>
        <end position="130"/>
    </location>
</feature>
<dbReference type="EMBL" id="FQYP01000007">
    <property type="protein sequence ID" value="SHJ27905.1"/>
    <property type="molecule type" value="Genomic_DNA"/>
</dbReference>
<keyword evidence="3" id="KW-1185">Reference proteome</keyword>
<evidence type="ECO:0000256" key="1">
    <source>
        <dbReference type="SAM" id="Phobius"/>
    </source>
</evidence>
<evidence type="ECO:0000313" key="2">
    <source>
        <dbReference type="EMBL" id="SHJ27905.1"/>
    </source>
</evidence>
<keyword evidence="1" id="KW-1133">Transmembrane helix</keyword>
<keyword evidence="1" id="KW-0812">Transmembrane</keyword>
<feature type="transmembrane region" description="Helical" evidence="1">
    <location>
        <begin position="12"/>
        <end position="36"/>
    </location>
</feature>
<dbReference type="OrthoDB" id="1447745at2"/>